<dbReference type="GO" id="GO:0005634">
    <property type="term" value="C:nucleus"/>
    <property type="evidence" value="ECO:0007669"/>
    <property type="project" value="UniProtKB-SubCell"/>
</dbReference>
<dbReference type="AlphaFoldDB" id="A0A507DEV6"/>
<accession>A0A507DEV6</accession>
<evidence type="ECO:0000256" key="5">
    <source>
        <dbReference type="ARBA" id="ARBA00023242"/>
    </source>
</evidence>
<evidence type="ECO:0000313" key="10">
    <source>
        <dbReference type="Proteomes" id="UP000320475"/>
    </source>
</evidence>
<dbReference type="PANTHER" id="PTHR15263:SF1">
    <property type="entry name" value="NF-KAPPA-B INHIBITOR-LIKE PROTEIN 1"/>
    <property type="match status" value="1"/>
</dbReference>
<dbReference type="VEuPathDB" id="FungiDB:SeMB42_g02331"/>
<evidence type="ECO:0000256" key="4">
    <source>
        <dbReference type="ARBA" id="ARBA00023043"/>
    </source>
</evidence>
<evidence type="ECO:0000313" key="7">
    <source>
        <dbReference type="EMBL" id="TPX46642.1"/>
    </source>
</evidence>
<dbReference type="PANTHER" id="PTHR15263">
    <property type="entry name" value="I-KAPPA-B-LIKE PROTEIN IKBL"/>
    <property type="match status" value="1"/>
</dbReference>
<evidence type="ECO:0000313" key="8">
    <source>
        <dbReference type="EMBL" id="TPX50222.1"/>
    </source>
</evidence>
<name>A0A507DEV6_9FUNG</name>
<dbReference type="InterPro" id="IPR038753">
    <property type="entry name" value="NFKBIL1"/>
</dbReference>
<evidence type="ECO:0000313" key="9">
    <source>
        <dbReference type="Proteomes" id="UP000317494"/>
    </source>
</evidence>
<dbReference type="EMBL" id="QEAM01000098">
    <property type="protein sequence ID" value="TPX46642.1"/>
    <property type="molecule type" value="Genomic_DNA"/>
</dbReference>
<dbReference type="OrthoDB" id="412109at2759"/>
<keyword evidence="3" id="KW-0677">Repeat</keyword>
<keyword evidence="9" id="KW-1185">Reference proteome</keyword>
<feature type="compositionally biased region" description="Polar residues" evidence="6">
    <location>
        <begin position="35"/>
        <end position="47"/>
    </location>
</feature>
<evidence type="ECO:0000256" key="3">
    <source>
        <dbReference type="ARBA" id="ARBA00022737"/>
    </source>
</evidence>
<feature type="region of interest" description="Disordered" evidence="6">
    <location>
        <begin position="125"/>
        <end position="148"/>
    </location>
</feature>
<feature type="region of interest" description="Disordered" evidence="6">
    <location>
        <begin position="1"/>
        <end position="85"/>
    </location>
</feature>
<keyword evidence="4" id="KW-0040">ANK repeat</keyword>
<gene>
    <name evidence="7" type="ORF">SeLEV6574_g03121</name>
    <name evidence="8" type="ORF">SeMB42_g02331</name>
</gene>
<feature type="compositionally biased region" description="Basic and acidic residues" evidence="6">
    <location>
        <begin position="63"/>
        <end position="75"/>
    </location>
</feature>
<keyword evidence="2" id="KW-0597">Phosphoprotein</keyword>
<protein>
    <submittedName>
        <fullName evidence="8">Uncharacterized protein</fullName>
    </submittedName>
</protein>
<dbReference type="Proteomes" id="UP000317494">
    <property type="component" value="Unassembled WGS sequence"/>
</dbReference>
<reference evidence="9 10" key="1">
    <citation type="journal article" date="2019" name="Sci. Rep.">
        <title>Comparative genomics of chytrid fungi reveal insights into the obligate biotrophic and pathogenic lifestyle of Synchytrium endobioticum.</title>
        <authorList>
            <person name="van de Vossenberg B.T.L.H."/>
            <person name="Warris S."/>
            <person name="Nguyen H.D.T."/>
            <person name="van Gent-Pelzer M.P.E."/>
            <person name="Joly D.L."/>
            <person name="van de Geest H.C."/>
            <person name="Bonants P.J.M."/>
            <person name="Smith D.S."/>
            <person name="Levesque C.A."/>
            <person name="van der Lee T.A.J."/>
        </authorList>
    </citation>
    <scope>NUCLEOTIDE SEQUENCE [LARGE SCALE GENOMIC DNA]</scope>
    <source>
        <strain evidence="7 10">LEV6574</strain>
        <strain evidence="8 9">MB42</strain>
    </source>
</reference>
<dbReference type="GO" id="GO:0043124">
    <property type="term" value="P:negative regulation of canonical NF-kappaB signal transduction"/>
    <property type="evidence" value="ECO:0007669"/>
    <property type="project" value="InterPro"/>
</dbReference>
<feature type="region of interest" description="Disordered" evidence="6">
    <location>
        <begin position="175"/>
        <end position="203"/>
    </location>
</feature>
<evidence type="ECO:0000256" key="1">
    <source>
        <dbReference type="ARBA" id="ARBA00004123"/>
    </source>
</evidence>
<evidence type="ECO:0000256" key="6">
    <source>
        <dbReference type="SAM" id="MobiDB-lite"/>
    </source>
</evidence>
<proteinExistence type="predicted"/>
<evidence type="ECO:0000256" key="2">
    <source>
        <dbReference type="ARBA" id="ARBA00022553"/>
    </source>
</evidence>
<comment type="subcellular location">
    <subcellularLocation>
        <location evidence="1">Nucleus</location>
    </subcellularLocation>
</comment>
<dbReference type="EMBL" id="QEAN01000070">
    <property type="protein sequence ID" value="TPX50222.1"/>
    <property type="molecule type" value="Genomic_DNA"/>
</dbReference>
<dbReference type="Proteomes" id="UP000320475">
    <property type="component" value="Unassembled WGS sequence"/>
</dbReference>
<keyword evidence="5" id="KW-0539">Nucleus</keyword>
<comment type="caution">
    <text evidence="8">The sequence shown here is derived from an EMBL/GenBank/DDBJ whole genome shotgun (WGS) entry which is preliminary data.</text>
</comment>
<organism evidence="8 9">
    <name type="scientific">Synchytrium endobioticum</name>
    <dbReference type="NCBI Taxonomy" id="286115"/>
    <lineage>
        <taxon>Eukaryota</taxon>
        <taxon>Fungi</taxon>
        <taxon>Fungi incertae sedis</taxon>
        <taxon>Chytridiomycota</taxon>
        <taxon>Chytridiomycota incertae sedis</taxon>
        <taxon>Chytridiomycetes</taxon>
        <taxon>Synchytriales</taxon>
        <taxon>Synchytriaceae</taxon>
        <taxon>Synchytrium</taxon>
    </lineage>
</organism>
<sequence>MSRRLRFKTSRDGDGDGDNDDDGHPRPRPKRRALNTHSLSPTPTLPSQVRYDITPPRNPSYPCHDDDSDHHDRHSQSLPRHVTQDEWVQRIQEELEAAGKNHIFHRDEYRTDCFYESLKPLRYRKPVEPRHTPPHPPPHPPSSNWGRQFWADTMSSKLKEEAAERERLARAQAKEARDLLERESRNKAHARDLEARQAAEKEARRKQASLKSYTEKWLLIKSTSKSCKTLRLADIPLPVYQHHELTNINVSVFLLSGITDLDTKRKRLREQLLLWHPDKSAGLVNLCVESERDAVRERINRVSSILTEINNSL</sequence>